<evidence type="ECO:0000256" key="2">
    <source>
        <dbReference type="ARBA" id="ARBA00011742"/>
    </source>
</evidence>
<reference evidence="5 6" key="1">
    <citation type="submission" date="2009-12" db="EMBL/GenBank/DDBJ databases">
        <title>The draft genome of Batrachochytrium dendrobatidis.</title>
        <authorList>
            <consortium name="US DOE Joint Genome Institute (JGI-PGF)"/>
            <person name="Kuo A."/>
            <person name="Salamov A."/>
            <person name="Schmutz J."/>
            <person name="Lucas S."/>
            <person name="Pitluck S."/>
            <person name="Rosenblum E."/>
            <person name="Stajich J."/>
            <person name="Eisen M."/>
            <person name="Grigoriev I.V."/>
        </authorList>
    </citation>
    <scope>NUCLEOTIDE SEQUENCE [LARGE SCALE GENOMIC DNA]</scope>
    <source>
        <strain evidence="6">JAM81 / FGSC 10211</strain>
    </source>
</reference>
<dbReference type="InterPro" id="IPR036877">
    <property type="entry name" value="SUI1_dom_sf"/>
</dbReference>
<dbReference type="PROSITE" id="PS50296">
    <property type="entry name" value="SUI1"/>
    <property type="match status" value="1"/>
</dbReference>
<evidence type="ECO:0000259" key="4">
    <source>
        <dbReference type="PROSITE" id="PS50296"/>
    </source>
</evidence>
<dbReference type="GO" id="GO:0003743">
    <property type="term" value="F:translation initiation factor activity"/>
    <property type="evidence" value="ECO:0007669"/>
    <property type="project" value="InterPro"/>
</dbReference>
<dbReference type="GeneID" id="18241583"/>
<feature type="non-terminal residue" evidence="5">
    <location>
        <position position="176"/>
    </location>
</feature>
<dbReference type="Proteomes" id="UP000007241">
    <property type="component" value="Unassembled WGS sequence"/>
</dbReference>
<dbReference type="PANTHER" id="PTHR12789:SF0">
    <property type="entry name" value="DENSITY-REGULATED PROTEIN"/>
    <property type="match status" value="1"/>
</dbReference>
<dbReference type="RefSeq" id="XP_006677707.1">
    <property type="nucleotide sequence ID" value="XM_006677644.2"/>
</dbReference>
<sequence>VLYCGHCSVPPEYCEFGTAIAECKAWLKTHDQNLFVKLYGETELVQAQVSTLDISCQEPAAVPSKSSKKTTPKVDIPNSSWVSIQAKVVLSTIERTKRKRITIVNGLEKFDVDLKKAAKQMASKFACGASVSKNAQGVEEIIVQGEFMDELIKLITATWPQIDKRLIELAETKSNK</sequence>
<comment type="similarity">
    <text evidence="1">Belongs to the DENR family.</text>
</comment>
<evidence type="ECO:0000256" key="1">
    <source>
        <dbReference type="ARBA" id="ARBA00007514"/>
    </source>
</evidence>
<dbReference type="EMBL" id="GL882882">
    <property type="protein sequence ID" value="EGF81203.1"/>
    <property type="molecule type" value="Genomic_DNA"/>
</dbReference>
<accession>F4NZK9</accession>
<evidence type="ECO:0000313" key="5">
    <source>
        <dbReference type="EMBL" id="EGF81203.1"/>
    </source>
</evidence>
<dbReference type="InterPro" id="IPR001950">
    <property type="entry name" value="SUI1"/>
</dbReference>
<dbReference type="STRING" id="684364.F4NZK9"/>
<dbReference type="Pfam" id="PF01253">
    <property type="entry name" value="SUI1"/>
    <property type="match status" value="1"/>
</dbReference>
<dbReference type="OMA" id="EVFEIDM"/>
<dbReference type="Pfam" id="PF21023">
    <property type="entry name" value="DENR_N"/>
    <property type="match status" value="1"/>
</dbReference>
<evidence type="ECO:0000313" key="6">
    <source>
        <dbReference type="Proteomes" id="UP000007241"/>
    </source>
</evidence>
<dbReference type="InterPro" id="IPR048517">
    <property type="entry name" value="DENR_N"/>
</dbReference>
<dbReference type="PANTHER" id="PTHR12789">
    <property type="entry name" value="DENSITY-REGULATED PROTEIN HOMOLOG"/>
    <property type="match status" value="1"/>
</dbReference>
<organism evidence="5 6">
    <name type="scientific">Batrachochytrium dendrobatidis (strain JAM81 / FGSC 10211)</name>
    <name type="common">Frog chytrid fungus</name>
    <dbReference type="NCBI Taxonomy" id="684364"/>
    <lineage>
        <taxon>Eukaryota</taxon>
        <taxon>Fungi</taxon>
        <taxon>Fungi incertae sedis</taxon>
        <taxon>Chytridiomycota</taxon>
        <taxon>Chytridiomycota incertae sedis</taxon>
        <taxon>Chytridiomycetes</taxon>
        <taxon>Rhizophydiales</taxon>
        <taxon>Rhizophydiales incertae sedis</taxon>
        <taxon>Batrachochytrium</taxon>
    </lineage>
</organism>
<dbReference type="SUPFAM" id="SSF55159">
    <property type="entry name" value="eIF1-like"/>
    <property type="match status" value="1"/>
</dbReference>
<dbReference type="GO" id="GO:0001731">
    <property type="term" value="P:formation of translation preinitiation complex"/>
    <property type="evidence" value="ECO:0000318"/>
    <property type="project" value="GO_Central"/>
</dbReference>
<dbReference type="InterPro" id="IPR050318">
    <property type="entry name" value="DENR/SUI1_TIF"/>
</dbReference>
<evidence type="ECO:0000256" key="3">
    <source>
        <dbReference type="ARBA" id="ARBA00020058"/>
    </source>
</evidence>
<dbReference type="FunCoup" id="F4NZK9">
    <property type="interactions" value="648"/>
</dbReference>
<dbReference type="GO" id="GO:0002188">
    <property type="term" value="P:translation reinitiation"/>
    <property type="evidence" value="ECO:0000318"/>
    <property type="project" value="GO_Central"/>
</dbReference>
<feature type="domain" description="SUI1" evidence="4">
    <location>
        <begin position="88"/>
        <end position="159"/>
    </location>
</feature>
<dbReference type="Gene3D" id="3.30.780.10">
    <property type="entry name" value="SUI1-like domain"/>
    <property type="match status" value="1"/>
</dbReference>
<protein>
    <recommendedName>
        <fullName evidence="3">Translation machinery-associated protein 22</fullName>
    </recommendedName>
</protein>
<dbReference type="HOGENOM" id="CLU_073511_0_1_1"/>
<dbReference type="AlphaFoldDB" id="F4NZK9"/>
<comment type="subunit">
    <text evidence="2">Interacts with the 40S ribosomal subunit.</text>
</comment>
<gene>
    <name evidence="5" type="ORF">BATDEDRAFT_6271</name>
</gene>
<proteinExistence type="inferred from homology"/>
<dbReference type="CDD" id="cd11607">
    <property type="entry name" value="DENR_C"/>
    <property type="match status" value="1"/>
</dbReference>
<dbReference type="OrthoDB" id="277199at2759"/>
<feature type="non-terminal residue" evidence="5">
    <location>
        <position position="1"/>
    </location>
</feature>
<dbReference type="InterPro" id="IPR046447">
    <property type="entry name" value="DENR_C"/>
</dbReference>
<keyword evidence="6" id="KW-1185">Reference proteome</keyword>
<dbReference type="InParanoid" id="F4NZK9"/>
<name>F4NZK9_BATDJ</name>